<evidence type="ECO:0000256" key="11">
    <source>
        <dbReference type="ARBA" id="ARBA00023268"/>
    </source>
</evidence>
<dbReference type="AlphaFoldDB" id="A0A7C1JFB3"/>
<dbReference type="Gene3D" id="1.10.3810.10">
    <property type="entry name" value="Biosynthetic peptidoglycan transglycosylase-like"/>
    <property type="match status" value="1"/>
</dbReference>
<evidence type="ECO:0000256" key="7">
    <source>
        <dbReference type="ARBA" id="ARBA00022801"/>
    </source>
</evidence>
<evidence type="ECO:0000256" key="14">
    <source>
        <dbReference type="ARBA" id="ARBA00049902"/>
    </source>
</evidence>
<dbReference type="GO" id="GO:0006508">
    <property type="term" value="P:proteolysis"/>
    <property type="evidence" value="ECO:0007669"/>
    <property type="project" value="UniProtKB-KW"/>
</dbReference>
<dbReference type="GO" id="GO:0071555">
    <property type="term" value="P:cell wall organization"/>
    <property type="evidence" value="ECO:0007669"/>
    <property type="project" value="UniProtKB-KW"/>
</dbReference>
<dbReference type="InterPro" id="IPR036950">
    <property type="entry name" value="PBP_transglycosylase"/>
</dbReference>
<dbReference type="EMBL" id="DSMG01000006">
    <property type="protein sequence ID" value="HDX29961.1"/>
    <property type="molecule type" value="Genomic_DNA"/>
</dbReference>
<dbReference type="PANTHER" id="PTHR32282:SF11">
    <property type="entry name" value="PENICILLIN-BINDING PROTEIN 1B"/>
    <property type="match status" value="1"/>
</dbReference>
<keyword evidence="2" id="KW-1003">Cell membrane</keyword>
<comment type="caution">
    <text evidence="17">The sequence shown here is derived from an EMBL/GenBank/DDBJ whole genome shotgun (WGS) entry which is preliminary data.</text>
</comment>
<sequence>MTKRIDRHDMILMARRRRQRAEQTRPRIWLRLAQLFLVLLFVTGASLAAFTGVVAAALFGVYQEYAAQLPDVSVIEQQQDQFQTVRIYDRTGQHLLYESVDPRPFGGDRRFITLDRMSPYIWQAAVALEDRNFFENPGINVRGLLRAFVSNLQGGAVQGGSSITQQLVKNIFIPPEERAQQSYARKIKELVLALELTRRYPKEKLLEWYLNYNFYGNLAYGVEAASQVYFGKSARDLTLAEAAMLAAIPQFPALNPIDNPEDAKRRQGVTLQAMVEAGFITQAQADAAFQEELSVRKSVAERFDILTAPHFALYVLDQLKQQYNTPDDPFFIWRKGLTVYTTLDVELQKYAEQVAREQIRILQEQDKNASNAAVVAIKNDTGEILAMVGSLDYNNREIDGQVNVALAERQPGSSFKPYVYLTALQKGMTPATMILDVPTAFPQADGTFYRPENYDRQYHGPVSLRNALARSYNIPAIRVMQQVGVAEALRTAHRMGINGLNRGLSFYGLSLVLGGGEVSLLDHTYAYSVFANSGVMVGEPVPPGQLRSGYRTLNPVSILQIRDSEGNILKKYEQPRAERIFSAEVAYLMQDILSDDVARAPAFGANTALTLPDRKVAVKTGTTNGFKDNWTVGFTPQLTVGVWVGNTDNESMRNVTGLSGAAPIWNAVMRKYHENEPPRWYPMPPGVIQREVCMPSGLLPTPQCQERRTEIFVAGTEPTMLDNIWQEFEIDRETGLLAGPATPPDRIERRVYMILPREAADWVAENGIPQPPTTMASLRPEDFDPDIAIIQPALGSYISGEVEFIGNARGGPYRLEIGAGLEPTEWIQIGPEHGEEVQNGVLERLDTRALPEGLYTVRLTVFRGDGVRQVAIPVTIDNTPPTIVLSEPRPDQLFVMETDEQINLNALVNDNFAIDRVEFMINGSVFVTSTVAPYNERWQITMRDLNSAAGGQPWPGFQSDDPEVQPGLAVTYPDGFQAIVTNGGVYFEGHLFKAIAYDAAGNQAESAEVRVYVRHRKR</sequence>
<keyword evidence="11" id="KW-0511">Multifunctional enzyme</keyword>
<dbReference type="Pfam" id="PF00905">
    <property type="entry name" value="Transpeptidase"/>
    <property type="match status" value="1"/>
</dbReference>
<evidence type="ECO:0000256" key="1">
    <source>
        <dbReference type="ARBA" id="ARBA00004236"/>
    </source>
</evidence>
<evidence type="ECO:0000259" key="15">
    <source>
        <dbReference type="Pfam" id="PF00905"/>
    </source>
</evidence>
<gene>
    <name evidence="17" type="ORF">ENQ20_00530</name>
</gene>
<comment type="catalytic activity">
    <reaction evidence="14">
        <text>[GlcNAc-(1-&gt;4)-Mur2Ac(oyl-L-Ala-gamma-D-Glu-L-Lys-D-Ala-D-Ala)](n)-di-trans,octa-cis-undecaprenyl diphosphate + beta-D-GlcNAc-(1-&gt;4)-Mur2Ac(oyl-L-Ala-gamma-D-Glu-L-Lys-D-Ala-D-Ala)-di-trans,octa-cis-undecaprenyl diphosphate = [GlcNAc-(1-&gt;4)-Mur2Ac(oyl-L-Ala-gamma-D-Glu-L-Lys-D-Ala-D-Ala)](n+1)-di-trans,octa-cis-undecaprenyl diphosphate + di-trans,octa-cis-undecaprenyl diphosphate + H(+)</text>
        <dbReference type="Rhea" id="RHEA:23708"/>
        <dbReference type="Rhea" id="RHEA-COMP:9602"/>
        <dbReference type="Rhea" id="RHEA-COMP:9603"/>
        <dbReference type="ChEBI" id="CHEBI:15378"/>
        <dbReference type="ChEBI" id="CHEBI:58405"/>
        <dbReference type="ChEBI" id="CHEBI:60033"/>
        <dbReference type="ChEBI" id="CHEBI:78435"/>
        <dbReference type="EC" id="2.4.99.28"/>
    </reaction>
</comment>
<dbReference type="InterPro" id="IPR023346">
    <property type="entry name" value="Lysozyme-like_dom_sf"/>
</dbReference>
<evidence type="ECO:0000256" key="6">
    <source>
        <dbReference type="ARBA" id="ARBA00022679"/>
    </source>
</evidence>
<dbReference type="Gene3D" id="2.60.40.10">
    <property type="entry name" value="Immunoglobulins"/>
    <property type="match status" value="1"/>
</dbReference>
<dbReference type="GO" id="GO:0005886">
    <property type="term" value="C:plasma membrane"/>
    <property type="evidence" value="ECO:0007669"/>
    <property type="project" value="UniProtKB-SubCell"/>
</dbReference>
<feature type="domain" description="Glycosyl transferase family 51" evidence="16">
    <location>
        <begin position="108"/>
        <end position="274"/>
    </location>
</feature>
<dbReference type="Gene3D" id="3.40.710.10">
    <property type="entry name" value="DD-peptidase/beta-lactamase superfamily"/>
    <property type="match status" value="1"/>
</dbReference>
<dbReference type="GO" id="GO:0008360">
    <property type="term" value="P:regulation of cell shape"/>
    <property type="evidence" value="ECO:0007669"/>
    <property type="project" value="UniProtKB-KW"/>
</dbReference>
<evidence type="ECO:0000259" key="16">
    <source>
        <dbReference type="Pfam" id="PF00912"/>
    </source>
</evidence>
<dbReference type="InterPro" id="IPR050396">
    <property type="entry name" value="Glycosyltr_51/Transpeptidase"/>
</dbReference>
<evidence type="ECO:0000313" key="17">
    <source>
        <dbReference type="EMBL" id="HDX29961.1"/>
    </source>
</evidence>
<dbReference type="GO" id="GO:0008658">
    <property type="term" value="F:penicillin binding"/>
    <property type="evidence" value="ECO:0007669"/>
    <property type="project" value="InterPro"/>
</dbReference>
<dbReference type="Pfam" id="PF00912">
    <property type="entry name" value="Transgly"/>
    <property type="match status" value="1"/>
</dbReference>
<dbReference type="GO" id="GO:0030288">
    <property type="term" value="C:outer membrane-bounded periplasmic space"/>
    <property type="evidence" value="ECO:0007669"/>
    <property type="project" value="TreeGrafter"/>
</dbReference>
<keyword evidence="6" id="KW-0808">Transferase</keyword>
<dbReference type="InterPro" id="IPR001460">
    <property type="entry name" value="PCN-bd_Tpept"/>
</dbReference>
<dbReference type="PANTHER" id="PTHR32282">
    <property type="entry name" value="BINDING PROTEIN TRANSPEPTIDASE, PUTATIVE-RELATED"/>
    <property type="match status" value="1"/>
</dbReference>
<dbReference type="GO" id="GO:0009002">
    <property type="term" value="F:serine-type D-Ala-D-Ala carboxypeptidase activity"/>
    <property type="evidence" value="ECO:0007669"/>
    <property type="project" value="UniProtKB-EC"/>
</dbReference>
<dbReference type="SUPFAM" id="SSF53955">
    <property type="entry name" value="Lysozyme-like"/>
    <property type="match status" value="1"/>
</dbReference>
<keyword evidence="9" id="KW-0573">Peptidoglycan synthesis</keyword>
<dbReference type="NCBIfam" id="TIGR02074">
    <property type="entry name" value="PBP_1a_fam"/>
    <property type="match status" value="1"/>
</dbReference>
<keyword evidence="10" id="KW-0472">Membrane</keyword>
<comment type="catalytic activity">
    <reaction evidence="13">
        <text>Preferential cleavage: (Ac)2-L-Lys-D-Ala-|-D-Ala. Also transpeptidation of peptidyl-alanyl moieties that are N-acyl substituents of D-alanine.</text>
        <dbReference type="EC" id="3.4.16.4"/>
    </reaction>
</comment>
<name>A0A7C1JFB3_9CHLR</name>
<evidence type="ECO:0000256" key="5">
    <source>
        <dbReference type="ARBA" id="ARBA00022676"/>
    </source>
</evidence>
<protein>
    <submittedName>
        <fullName evidence="17">PBP1A family penicillin-binding protein</fullName>
    </submittedName>
</protein>
<evidence type="ECO:0000256" key="12">
    <source>
        <dbReference type="ARBA" id="ARBA00023316"/>
    </source>
</evidence>
<evidence type="ECO:0000256" key="4">
    <source>
        <dbReference type="ARBA" id="ARBA00022670"/>
    </source>
</evidence>
<keyword evidence="3" id="KW-0121">Carboxypeptidase</keyword>
<evidence type="ECO:0000256" key="2">
    <source>
        <dbReference type="ARBA" id="ARBA00022475"/>
    </source>
</evidence>
<dbReference type="SUPFAM" id="SSF56601">
    <property type="entry name" value="beta-lactamase/transpeptidase-like"/>
    <property type="match status" value="1"/>
</dbReference>
<comment type="subcellular location">
    <subcellularLocation>
        <location evidence="1">Cell membrane</location>
    </subcellularLocation>
</comment>
<evidence type="ECO:0000256" key="10">
    <source>
        <dbReference type="ARBA" id="ARBA00023136"/>
    </source>
</evidence>
<proteinExistence type="predicted"/>
<keyword evidence="4" id="KW-0645">Protease</keyword>
<dbReference type="InterPro" id="IPR012338">
    <property type="entry name" value="Beta-lactam/transpept-like"/>
</dbReference>
<evidence type="ECO:0000256" key="13">
    <source>
        <dbReference type="ARBA" id="ARBA00034000"/>
    </source>
</evidence>
<reference evidence="17" key="1">
    <citation type="journal article" date="2020" name="mSystems">
        <title>Genome- and Community-Level Interaction Insights into Carbon Utilization and Element Cycling Functions of Hydrothermarchaeota in Hydrothermal Sediment.</title>
        <authorList>
            <person name="Zhou Z."/>
            <person name="Liu Y."/>
            <person name="Xu W."/>
            <person name="Pan J."/>
            <person name="Luo Z.H."/>
            <person name="Li M."/>
        </authorList>
    </citation>
    <scope>NUCLEOTIDE SEQUENCE [LARGE SCALE GENOMIC DNA]</scope>
    <source>
        <strain evidence="17">SpSt-289</strain>
    </source>
</reference>
<keyword evidence="7" id="KW-0378">Hydrolase</keyword>
<dbReference type="InterPro" id="IPR013783">
    <property type="entry name" value="Ig-like_fold"/>
</dbReference>
<dbReference type="GO" id="GO:0009252">
    <property type="term" value="P:peptidoglycan biosynthetic process"/>
    <property type="evidence" value="ECO:0007669"/>
    <property type="project" value="UniProtKB-KW"/>
</dbReference>
<dbReference type="InterPro" id="IPR001264">
    <property type="entry name" value="Glyco_trans_51"/>
</dbReference>
<keyword evidence="5" id="KW-0328">Glycosyltransferase</keyword>
<evidence type="ECO:0000256" key="9">
    <source>
        <dbReference type="ARBA" id="ARBA00022984"/>
    </source>
</evidence>
<evidence type="ECO:0000256" key="3">
    <source>
        <dbReference type="ARBA" id="ARBA00022645"/>
    </source>
</evidence>
<organism evidence="17">
    <name type="scientific">Caldilinea aerophila</name>
    <dbReference type="NCBI Taxonomy" id="133453"/>
    <lineage>
        <taxon>Bacteria</taxon>
        <taxon>Bacillati</taxon>
        <taxon>Chloroflexota</taxon>
        <taxon>Caldilineae</taxon>
        <taxon>Caldilineales</taxon>
        <taxon>Caldilineaceae</taxon>
        <taxon>Caldilinea</taxon>
    </lineage>
</organism>
<dbReference type="GO" id="GO:0008955">
    <property type="term" value="F:peptidoglycan glycosyltransferase activity"/>
    <property type="evidence" value="ECO:0007669"/>
    <property type="project" value="UniProtKB-EC"/>
</dbReference>
<feature type="domain" description="Penicillin-binding protein transpeptidase" evidence="15">
    <location>
        <begin position="373"/>
        <end position="669"/>
    </location>
</feature>
<keyword evidence="8" id="KW-0133">Cell shape</keyword>
<dbReference type="Pfam" id="PF17957">
    <property type="entry name" value="Big_7"/>
    <property type="match status" value="1"/>
</dbReference>
<evidence type="ECO:0000256" key="8">
    <source>
        <dbReference type="ARBA" id="ARBA00022960"/>
    </source>
</evidence>
<accession>A0A7C1JFB3</accession>
<keyword evidence="12" id="KW-0961">Cell wall biogenesis/degradation</keyword>